<dbReference type="EMBL" id="JBHSIS010000010">
    <property type="protein sequence ID" value="MFC4856184.1"/>
    <property type="molecule type" value="Genomic_DNA"/>
</dbReference>
<evidence type="ECO:0000313" key="3">
    <source>
        <dbReference type="EMBL" id="MFC4856184.1"/>
    </source>
</evidence>
<feature type="transmembrane region" description="Helical" evidence="2">
    <location>
        <begin position="81"/>
        <end position="98"/>
    </location>
</feature>
<keyword evidence="4" id="KW-1185">Reference proteome</keyword>
<keyword evidence="2" id="KW-1133">Transmembrane helix</keyword>
<dbReference type="Proteomes" id="UP001595859">
    <property type="component" value="Unassembled WGS sequence"/>
</dbReference>
<feature type="transmembrane region" description="Helical" evidence="2">
    <location>
        <begin position="110"/>
        <end position="132"/>
    </location>
</feature>
<evidence type="ECO:0000313" key="4">
    <source>
        <dbReference type="Proteomes" id="UP001595859"/>
    </source>
</evidence>
<organism evidence="3 4">
    <name type="scientific">Actinophytocola glycyrrhizae</name>
    <dbReference type="NCBI Taxonomy" id="2044873"/>
    <lineage>
        <taxon>Bacteria</taxon>
        <taxon>Bacillati</taxon>
        <taxon>Actinomycetota</taxon>
        <taxon>Actinomycetes</taxon>
        <taxon>Pseudonocardiales</taxon>
        <taxon>Pseudonocardiaceae</taxon>
    </lineage>
</organism>
<evidence type="ECO:0000256" key="1">
    <source>
        <dbReference type="SAM" id="MobiDB-lite"/>
    </source>
</evidence>
<name>A0ABV9S5G8_9PSEU</name>
<reference evidence="4" key="1">
    <citation type="journal article" date="2019" name="Int. J. Syst. Evol. Microbiol.">
        <title>The Global Catalogue of Microorganisms (GCM) 10K type strain sequencing project: providing services to taxonomists for standard genome sequencing and annotation.</title>
        <authorList>
            <consortium name="The Broad Institute Genomics Platform"/>
            <consortium name="The Broad Institute Genome Sequencing Center for Infectious Disease"/>
            <person name="Wu L."/>
            <person name="Ma J."/>
        </authorList>
    </citation>
    <scope>NUCLEOTIDE SEQUENCE [LARGE SCALE GENOMIC DNA]</scope>
    <source>
        <strain evidence="4">ZS-22-S1</strain>
    </source>
</reference>
<sequence>MAKRPLWIIAVLLLGAAAALWGANGVSWHLAGTSPPEPRGPVLLNPGVVMAPGSPSFTAVAWLGLASLAGVFAVSGWMRRLLGAVIVVAGGWVCWQGFRTEGAFDLLTGRGLALLGGLLFLAAGVLIVRYAATLPTMGARHERANAARRSGDLDKDMWDGLSDGEDPTADGPRT</sequence>
<keyword evidence="2" id="KW-0812">Transmembrane</keyword>
<keyword evidence="2" id="KW-0472">Membrane</keyword>
<comment type="caution">
    <text evidence="3">The sequence shown here is derived from an EMBL/GenBank/DDBJ whole genome shotgun (WGS) entry which is preliminary data.</text>
</comment>
<gene>
    <name evidence="3" type="ORF">ACFPCV_22000</name>
</gene>
<proteinExistence type="predicted"/>
<dbReference type="InterPro" id="IPR019051">
    <property type="entry name" value="Trp_biosyn_TM_oprn/chp"/>
</dbReference>
<evidence type="ECO:0000256" key="2">
    <source>
        <dbReference type="SAM" id="Phobius"/>
    </source>
</evidence>
<accession>A0ABV9S5G8</accession>
<feature type="transmembrane region" description="Helical" evidence="2">
    <location>
        <begin position="49"/>
        <end position="74"/>
    </location>
</feature>
<dbReference type="RefSeq" id="WP_378058166.1">
    <property type="nucleotide sequence ID" value="NZ_JBHSIS010000010.1"/>
</dbReference>
<feature type="region of interest" description="Disordered" evidence="1">
    <location>
        <begin position="145"/>
        <end position="174"/>
    </location>
</feature>
<dbReference type="Pfam" id="PF09534">
    <property type="entry name" value="Trp_oprn_chp"/>
    <property type="match status" value="1"/>
</dbReference>
<protein>
    <submittedName>
        <fullName evidence="3">Trp biosynthesis-associated membrane protein</fullName>
    </submittedName>
</protein>
<feature type="compositionally biased region" description="Basic and acidic residues" evidence="1">
    <location>
        <begin position="145"/>
        <end position="158"/>
    </location>
</feature>